<evidence type="ECO:0000313" key="2">
    <source>
        <dbReference type="Proteomes" id="UP001172386"/>
    </source>
</evidence>
<proteinExistence type="predicted"/>
<keyword evidence="2" id="KW-1185">Reference proteome</keyword>
<comment type="caution">
    <text evidence="1">The sequence shown here is derived from an EMBL/GenBank/DDBJ whole genome shotgun (WGS) entry which is preliminary data.</text>
</comment>
<name>A0ACC3ABL6_9EURO</name>
<dbReference type="EMBL" id="JAPDRQ010000048">
    <property type="protein sequence ID" value="KAJ9658685.1"/>
    <property type="molecule type" value="Genomic_DNA"/>
</dbReference>
<protein>
    <submittedName>
        <fullName evidence="1">Uncharacterized protein</fullName>
    </submittedName>
</protein>
<gene>
    <name evidence="1" type="ORF">H2198_003563</name>
</gene>
<evidence type="ECO:0000313" key="1">
    <source>
        <dbReference type="EMBL" id="KAJ9658685.1"/>
    </source>
</evidence>
<organism evidence="1 2">
    <name type="scientific">Neophaeococcomyces mojaviensis</name>
    <dbReference type="NCBI Taxonomy" id="3383035"/>
    <lineage>
        <taxon>Eukaryota</taxon>
        <taxon>Fungi</taxon>
        <taxon>Dikarya</taxon>
        <taxon>Ascomycota</taxon>
        <taxon>Pezizomycotina</taxon>
        <taxon>Eurotiomycetes</taxon>
        <taxon>Chaetothyriomycetidae</taxon>
        <taxon>Chaetothyriales</taxon>
        <taxon>Chaetothyriales incertae sedis</taxon>
        <taxon>Neophaeococcomyces</taxon>
    </lineage>
</organism>
<sequence length="295" mass="32367">MANQVWLVTGCSSGVGAALSQQIINQGHILVATARKVESLSFLPNNDHVLKLSLDVTKPEQIDAALQATIQRFGRLDVLVNNAGYTKRGVTEAVPMEELREMFETNFWGAVNATQKVLKVFRESNVKNGRIGGTVVQISSIGGRIAFPGSAAYHSSKFALEAFTETISQEVDPTWNIRFLIVEPGGTKTNFVSSSNKSVSTLHPAYNNPELPINQLFKLVNDPTLEDRYADANKVAKVIVEIVQKDTMPLRLPTGVDAWAIIKRREVQKMEELEEWREVSESVGGGTLLSTGSVK</sequence>
<dbReference type="Proteomes" id="UP001172386">
    <property type="component" value="Unassembled WGS sequence"/>
</dbReference>
<reference evidence="1" key="1">
    <citation type="submission" date="2022-10" db="EMBL/GenBank/DDBJ databases">
        <title>Culturing micro-colonial fungi from biological soil crusts in the Mojave desert and describing Neophaeococcomyces mojavensis, and introducing the new genera and species Taxawa tesnikishii.</title>
        <authorList>
            <person name="Kurbessoian T."/>
            <person name="Stajich J.E."/>
        </authorList>
    </citation>
    <scope>NUCLEOTIDE SEQUENCE</scope>
    <source>
        <strain evidence="1">JES_112</strain>
    </source>
</reference>
<accession>A0ACC3ABL6</accession>